<dbReference type="Pfam" id="PF06851">
    <property type="entry name" value="DUF1247"/>
    <property type="match status" value="1"/>
</dbReference>
<name>A0ABX6TQG3_9ABAC</name>
<organism evidence="1 2">
    <name type="scientific">Spodoptera eridania nucleopolyhedrovirus</name>
    <dbReference type="NCBI Taxonomy" id="2315721"/>
    <lineage>
        <taxon>Viruses</taxon>
        <taxon>Viruses incertae sedis</taxon>
        <taxon>Naldaviricetes</taxon>
        <taxon>Lefavirales</taxon>
        <taxon>Baculoviridae</taxon>
        <taxon>Alphabaculovirus</taxon>
        <taxon>Alphabaculovirus speridaniae</taxon>
    </lineage>
</organism>
<dbReference type="Proteomes" id="UP000831439">
    <property type="component" value="Segment"/>
</dbReference>
<accession>A0ABX6TQG3</accession>
<keyword evidence="2" id="KW-1185">Reference proteome</keyword>
<dbReference type="EMBL" id="MT040195">
    <property type="protein sequence ID" value="QNV47843.1"/>
    <property type="molecule type" value="Genomic_DNA"/>
</dbReference>
<dbReference type="GeneID" id="80539152"/>
<evidence type="ECO:0000313" key="2">
    <source>
        <dbReference type="Proteomes" id="UP000831439"/>
    </source>
</evidence>
<proteinExistence type="predicted"/>
<reference evidence="1 2" key="1">
    <citation type="journal article" date="2020" name="Genomics">
        <title>Characterization of a novel alphabaculovirus isolated from the Southern armyworm, Spodoptera eridania (Cramer, 1782) (Lepidoptera: Noctuidae) and the evolution of odv-e66, a bacterium-acquired baculoviral chondroitinase gene.</title>
        <authorList>
            <person name="Rodrigues D.T."/>
            <person name="Peterson L."/>
            <person name="de Oliveira L.B."/>
            <person name="Sosa-Gomez D.R."/>
            <person name="Ribeiro B.M."/>
            <person name="Ardisson-Araujo D.M.P."/>
        </authorList>
    </citation>
    <scope>NUCLEOTIDE SEQUENCE [LARGE SCALE GENOMIC DNA]</scope>
    <source>
        <strain evidence="1">CNPSo-165</strain>
    </source>
</reference>
<protein>
    <submittedName>
        <fullName evidence="1">Ac34-like protein</fullName>
    </submittedName>
</protein>
<dbReference type="RefSeq" id="YP_010800548.1">
    <property type="nucleotide sequence ID" value="NC_076869.1"/>
</dbReference>
<evidence type="ECO:0000313" key="1">
    <source>
        <dbReference type="EMBL" id="QNV47843.1"/>
    </source>
</evidence>
<sequence>MSTALQQHFTADLRAQIDKIIEVGGHKPDEKSRLGDAIQHMGGNGMLLQRKKDEDFNINERINISDATRDYLNLLQTEKLSSCKLCYHNDETLRCEFHKKYIFDKDPKTHYDDYVNFLNSEMGVISFVELYYTYLGVSSWKIVSVMMMRDLTGFSTIRELLTYYNYECNDDVDTVPYETMDCE</sequence>
<dbReference type="InterPro" id="IPR009657">
    <property type="entry name" value="Protein_Ac34"/>
</dbReference>